<protein>
    <submittedName>
        <fullName evidence="2">Uncharacterized protein</fullName>
    </submittedName>
</protein>
<dbReference type="OrthoDB" id="4939157at2759"/>
<organism evidence="2 3">
    <name type="scientific">Metarhizium album (strain ARSEF 1941)</name>
    <dbReference type="NCBI Taxonomy" id="1081103"/>
    <lineage>
        <taxon>Eukaryota</taxon>
        <taxon>Fungi</taxon>
        <taxon>Dikarya</taxon>
        <taxon>Ascomycota</taxon>
        <taxon>Pezizomycotina</taxon>
        <taxon>Sordariomycetes</taxon>
        <taxon>Hypocreomycetidae</taxon>
        <taxon>Hypocreales</taxon>
        <taxon>Clavicipitaceae</taxon>
        <taxon>Metarhizium</taxon>
    </lineage>
</organism>
<feature type="region of interest" description="Disordered" evidence="1">
    <location>
        <begin position="175"/>
        <end position="204"/>
    </location>
</feature>
<dbReference type="HOGENOM" id="CLU_083374_0_0_1"/>
<evidence type="ECO:0000313" key="2">
    <source>
        <dbReference type="EMBL" id="KHO00318.1"/>
    </source>
</evidence>
<sequence>MPCCVATLHYLGCQHRMLYKLHCTTFQCDEHSMCPRERQSVLLAARYRWSCEDCTRRQHRIEDNERANKWTEKVVMLAGDVNLSKDDWRNSYRLLELRSDFTEAKLRKKRTKQLSEIQRAEKWVHEYAWTILELLHGDDDFEDISSEDGDISMSGVEDKQLQASHAVDVPMLEAGPEQDEEGQEQQDVEMGGQQGISSEPSYNSDAEAQLERLEEMFLAKDNDLILVRDASGTACRQQVTQKGAARPFGSAAASKSAAMPAAETESNIREPKTPPVLSFLGGIPAWGAGLR</sequence>
<dbReference type="AlphaFoldDB" id="A0A0B2X3L2"/>
<evidence type="ECO:0000256" key="1">
    <source>
        <dbReference type="SAM" id="MobiDB-lite"/>
    </source>
</evidence>
<dbReference type="GeneID" id="63736696"/>
<proteinExistence type="predicted"/>
<reference evidence="2 3" key="1">
    <citation type="journal article" date="2014" name="Proc. Natl. Acad. Sci. U.S.A.">
        <title>Trajectory and genomic determinants of fungal-pathogen speciation and host adaptation.</title>
        <authorList>
            <person name="Hu X."/>
            <person name="Xiao G."/>
            <person name="Zheng P."/>
            <person name="Shang Y."/>
            <person name="Su Y."/>
            <person name="Zhang X."/>
            <person name="Liu X."/>
            <person name="Zhan S."/>
            <person name="St Leger R.J."/>
            <person name="Wang C."/>
        </authorList>
    </citation>
    <scope>NUCLEOTIDE SEQUENCE [LARGE SCALE GENOMIC DNA]</scope>
    <source>
        <strain evidence="2 3">ARSEF 1941</strain>
    </source>
</reference>
<gene>
    <name evidence="2" type="ORF">MAM_02241</name>
</gene>
<dbReference type="Proteomes" id="UP000030816">
    <property type="component" value="Unassembled WGS sequence"/>
</dbReference>
<feature type="compositionally biased region" description="Acidic residues" evidence="1">
    <location>
        <begin position="176"/>
        <end position="187"/>
    </location>
</feature>
<accession>A0A0B2X3L2</accession>
<comment type="caution">
    <text evidence="2">The sequence shown here is derived from an EMBL/GenBank/DDBJ whole genome shotgun (WGS) entry which is preliminary data.</text>
</comment>
<dbReference type="RefSeq" id="XP_040681383.1">
    <property type="nucleotide sequence ID" value="XM_040821040.1"/>
</dbReference>
<keyword evidence="3" id="KW-1185">Reference proteome</keyword>
<evidence type="ECO:0000313" key="3">
    <source>
        <dbReference type="Proteomes" id="UP000030816"/>
    </source>
</evidence>
<dbReference type="EMBL" id="AZHE01000003">
    <property type="protein sequence ID" value="KHO00318.1"/>
    <property type="molecule type" value="Genomic_DNA"/>
</dbReference>
<name>A0A0B2X3L2_METAS</name>